<dbReference type="PROSITE" id="PS50007">
    <property type="entry name" value="PIPLC_X_DOMAIN"/>
    <property type="match status" value="1"/>
</dbReference>
<accession>A0A409VTU7</accession>
<organism evidence="1 2">
    <name type="scientific">Psilocybe cyanescens</name>
    <dbReference type="NCBI Taxonomy" id="93625"/>
    <lineage>
        <taxon>Eukaryota</taxon>
        <taxon>Fungi</taxon>
        <taxon>Dikarya</taxon>
        <taxon>Basidiomycota</taxon>
        <taxon>Agaricomycotina</taxon>
        <taxon>Agaricomycetes</taxon>
        <taxon>Agaricomycetidae</taxon>
        <taxon>Agaricales</taxon>
        <taxon>Agaricineae</taxon>
        <taxon>Strophariaceae</taxon>
        <taxon>Psilocybe</taxon>
    </lineage>
</organism>
<evidence type="ECO:0000313" key="1">
    <source>
        <dbReference type="EMBL" id="PPQ69705.1"/>
    </source>
</evidence>
<dbReference type="AlphaFoldDB" id="A0A409VTU7"/>
<protein>
    <recommendedName>
        <fullName evidence="3">Phosphatidylinositol-specific phospholipase C X domain-containing protein</fullName>
    </recommendedName>
</protein>
<dbReference type="EMBL" id="NHYD01003926">
    <property type="protein sequence ID" value="PPQ69705.1"/>
    <property type="molecule type" value="Genomic_DNA"/>
</dbReference>
<dbReference type="InParanoid" id="A0A409VTU7"/>
<evidence type="ECO:0000313" key="2">
    <source>
        <dbReference type="Proteomes" id="UP000283269"/>
    </source>
</evidence>
<dbReference type="PANTHER" id="PTHR13593:SF116">
    <property type="entry name" value="PLC-LIKE PHOSPHODIESTERASE"/>
    <property type="match status" value="1"/>
</dbReference>
<proteinExistence type="predicted"/>
<dbReference type="InterPro" id="IPR017946">
    <property type="entry name" value="PLC-like_Pdiesterase_TIM-brl"/>
</dbReference>
<dbReference type="SUPFAM" id="SSF51695">
    <property type="entry name" value="PLC-like phosphodiesterases"/>
    <property type="match status" value="1"/>
</dbReference>
<keyword evidence="2" id="KW-1185">Reference proteome</keyword>
<dbReference type="GO" id="GO:0006629">
    <property type="term" value="P:lipid metabolic process"/>
    <property type="evidence" value="ECO:0007669"/>
    <property type="project" value="InterPro"/>
</dbReference>
<dbReference type="Proteomes" id="UP000283269">
    <property type="component" value="Unassembled WGS sequence"/>
</dbReference>
<dbReference type="Gene3D" id="3.20.20.190">
    <property type="entry name" value="Phosphatidylinositol (PI) phosphodiesterase"/>
    <property type="match status" value="1"/>
</dbReference>
<reference evidence="1 2" key="1">
    <citation type="journal article" date="2018" name="Evol. Lett.">
        <title>Horizontal gene cluster transfer increased hallucinogenic mushroom diversity.</title>
        <authorList>
            <person name="Reynolds H.T."/>
            <person name="Vijayakumar V."/>
            <person name="Gluck-Thaler E."/>
            <person name="Korotkin H.B."/>
            <person name="Matheny P.B."/>
            <person name="Slot J.C."/>
        </authorList>
    </citation>
    <scope>NUCLEOTIDE SEQUENCE [LARGE SCALE GENOMIC DNA]</scope>
    <source>
        <strain evidence="1 2">2631</strain>
    </source>
</reference>
<evidence type="ECO:0008006" key="3">
    <source>
        <dbReference type="Google" id="ProtNLM"/>
    </source>
</evidence>
<comment type="caution">
    <text evidence="1">The sequence shown here is derived from an EMBL/GenBank/DDBJ whole genome shotgun (WGS) entry which is preliminary data.</text>
</comment>
<gene>
    <name evidence="1" type="ORF">CVT25_012968</name>
</gene>
<dbReference type="GO" id="GO:0008081">
    <property type="term" value="F:phosphoric diester hydrolase activity"/>
    <property type="evidence" value="ECO:0007669"/>
    <property type="project" value="InterPro"/>
</dbReference>
<dbReference type="InterPro" id="IPR051057">
    <property type="entry name" value="PI-PLC_domain"/>
</dbReference>
<name>A0A409VTU7_PSICY</name>
<dbReference type="PANTHER" id="PTHR13593">
    <property type="match status" value="1"/>
</dbReference>
<dbReference type="OrthoDB" id="1046782at2759"/>
<sequence>MMQENRQITLRDAALREILARGAPILGTMEDCDAEEVGNVSRGIGKLKMSDWMAAFPDHTEIVRMSLPGTHDTWNYTPEVQESLKRYTGPCQQRSIFRMLNDGIRVFDLRYAWNPDLETIGFYHCENSPCYPFYYAFANKPCLNELVGCFHEAKAMLSPTTRMEDVFFGLYTWLDLHPTETILLSMNYEPGTGTSDDARLQETLYHILTSALAKRYWLQSRGSLGTLGEARGKLILIQRFDFNLLPSHLTDRIGIHLNPGHWTVNGQDIKLEYAEGKIAYIQDYYRIEPSKNSNPASCIADKLQVVKCHLEKAIDPELHPDQLFISFVSASCRIEEPSLIPQVYALGDGERMLGVNHGLFPWITEHRGKRFGVMFLDFYDGVSPLVEAIIGQP</sequence>